<name>A0A1Y1HTK5_KLENI</name>
<evidence type="ECO:0000256" key="5">
    <source>
        <dbReference type="SAM" id="MobiDB-lite"/>
    </source>
</evidence>
<dbReference type="STRING" id="105231.A0A1Y1HTK5"/>
<dbReference type="GO" id="GO:0009507">
    <property type="term" value="C:chloroplast"/>
    <property type="evidence" value="ECO:0007669"/>
    <property type="project" value="UniProtKB-SubCell"/>
</dbReference>
<evidence type="ECO:0000313" key="6">
    <source>
        <dbReference type="EMBL" id="GAQ81172.1"/>
    </source>
</evidence>
<dbReference type="Proteomes" id="UP000054558">
    <property type="component" value="Unassembled WGS sequence"/>
</dbReference>
<dbReference type="AlphaFoldDB" id="A0A1Y1HTK5"/>
<dbReference type="OrthoDB" id="513190at2759"/>
<dbReference type="SUPFAM" id="SSF103511">
    <property type="entry name" value="Chlorophyll a-b binding protein"/>
    <property type="match status" value="1"/>
</dbReference>
<sequence>MAAASAQLVGHGASATFPTTLFGQRSSVLSAHVMVVKNVAGFGRSSRRVKRGSILCEAQGADKAKKELQDMADKVTEKADEISKGVSKSTEDLKQASLSTPEVPPELESVGLGPDKVPSGPYSFREVFSFNGLAPEITNGRIAMLSYLSVITLEYITGKGIVEQLSTGGWVPAVALSTLIGIGSVVPLFRGYTNDDWPGIGPFTAKAERWNSRAAMVAFALLVTVELVKGGPEIVQGGPIGF</sequence>
<keyword evidence="3" id="KW-1133">Transmembrane helix</keyword>
<proteinExistence type="predicted"/>
<reference evidence="6 7" key="1">
    <citation type="journal article" date="2014" name="Nat. Commun.">
        <title>Klebsormidium flaccidum genome reveals primary factors for plant terrestrial adaptation.</title>
        <authorList>
            <person name="Hori K."/>
            <person name="Maruyama F."/>
            <person name="Fujisawa T."/>
            <person name="Togashi T."/>
            <person name="Yamamoto N."/>
            <person name="Seo M."/>
            <person name="Sato S."/>
            <person name="Yamada T."/>
            <person name="Mori H."/>
            <person name="Tajima N."/>
            <person name="Moriyama T."/>
            <person name="Ikeuchi M."/>
            <person name="Watanabe M."/>
            <person name="Wada H."/>
            <person name="Kobayashi K."/>
            <person name="Saito M."/>
            <person name="Masuda T."/>
            <person name="Sasaki-Sekimoto Y."/>
            <person name="Mashiguchi K."/>
            <person name="Awai K."/>
            <person name="Shimojima M."/>
            <person name="Masuda S."/>
            <person name="Iwai M."/>
            <person name="Nobusawa T."/>
            <person name="Narise T."/>
            <person name="Kondo S."/>
            <person name="Saito H."/>
            <person name="Sato R."/>
            <person name="Murakawa M."/>
            <person name="Ihara Y."/>
            <person name="Oshima-Yamada Y."/>
            <person name="Ohtaka K."/>
            <person name="Satoh M."/>
            <person name="Sonobe K."/>
            <person name="Ishii M."/>
            <person name="Ohtani R."/>
            <person name="Kanamori-Sato M."/>
            <person name="Honoki R."/>
            <person name="Miyazaki D."/>
            <person name="Mochizuki H."/>
            <person name="Umetsu J."/>
            <person name="Higashi K."/>
            <person name="Shibata D."/>
            <person name="Kamiya Y."/>
            <person name="Sato N."/>
            <person name="Nakamura Y."/>
            <person name="Tabata S."/>
            <person name="Ida S."/>
            <person name="Kurokawa K."/>
            <person name="Ohta H."/>
        </authorList>
    </citation>
    <scope>NUCLEOTIDE SEQUENCE [LARGE SCALE GENOMIC DNA]</scope>
    <source>
        <strain evidence="6 7">NIES-2285</strain>
    </source>
</reference>
<evidence type="ECO:0000256" key="3">
    <source>
        <dbReference type="ARBA" id="ARBA00022989"/>
    </source>
</evidence>
<comment type="subcellular location">
    <subcellularLocation>
        <location evidence="1">Membrane</location>
        <topology evidence="1">Multi-pass membrane protein</topology>
    </subcellularLocation>
</comment>
<feature type="region of interest" description="Disordered" evidence="5">
    <location>
        <begin position="79"/>
        <end position="112"/>
    </location>
</feature>
<gene>
    <name evidence="6" type="ORF">KFL_000730090</name>
</gene>
<protein>
    <submittedName>
        <fullName evidence="6">Early light-induced protein</fullName>
    </submittedName>
</protein>
<dbReference type="OMA" id="YMRRNVS"/>
<keyword evidence="2" id="KW-0812">Transmembrane</keyword>
<keyword evidence="4" id="KW-0472">Membrane</keyword>
<evidence type="ECO:0000256" key="1">
    <source>
        <dbReference type="ARBA" id="ARBA00004141"/>
    </source>
</evidence>
<keyword evidence="7" id="KW-1185">Reference proteome</keyword>
<dbReference type="GO" id="GO:0016020">
    <property type="term" value="C:membrane"/>
    <property type="evidence" value="ECO:0007669"/>
    <property type="project" value="UniProtKB-SubCell"/>
</dbReference>
<feature type="compositionally biased region" description="Basic and acidic residues" evidence="5">
    <location>
        <begin position="79"/>
        <end position="94"/>
    </location>
</feature>
<dbReference type="Gene3D" id="1.10.3460.10">
    <property type="entry name" value="Chlorophyll a/b binding protein domain"/>
    <property type="match status" value="1"/>
</dbReference>
<accession>A0A1Y1HTK5</accession>
<evidence type="ECO:0000313" key="7">
    <source>
        <dbReference type="Proteomes" id="UP000054558"/>
    </source>
</evidence>
<evidence type="ECO:0000256" key="2">
    <source>
        <dbReference type="ARBA" id="ARBA00022692"/>
    </source>
</evidence>
<evidence type="ECO:0000256" key="4">
    <source>
        <dbReference type="ARBA" id="ARBA00023136"/>
    </source>
</evidence>
<dbReference type="EMBL" id="DF237022">
    <property type="protein sequence ID" value="GAQ81172.1"/>
    <property type="molecule type" value="Genomic_DNA"/>
</dbReference>
<dbReference type="PANTHER" id="PTHR14154">
    <property type="entry name" value="UPF0041 BRAIN PROTEIN 44-RELATED"/>
    <property type="match status" value="1"/>
</dbReference>
<organism evidence="6 7">
    <name type="scientific">Klebsormidium nitens</name>
    <name type="common">Green alga</name>
    <name type="synonym">Ulothrix nitens</name>
    <dbReference type="NCBI Taxonomy" id="105231"/>
    <lineage>
        <taxon>Eukaryota</taxon>
        <taxon>Viridiplantae</taxon>
        <taxon>Streptophyta</taxon>
        <taxon>Klebsormidiophyceae</taxon>
        <taxon>Klebsormidiales</taxon>
        <taxon>Klebsormidiaceae</taxon>
        <taxon>Klebsormidium</taxon>
    </lineage>
</organism>